<dbReference type="EC" id="3.2.1.28" evidence="4"/>
<feature type="signal peptide" evidence="3">
    <location>
        <begin position="1"/>
        <end position="19"/>
    </location>
</feature>
<dbReference type="EMBL" id="JACHIO010000021">
    <property type="protein sequence ID" value="MBB5065948.1"/>
    <property type="molecule type" value="Genomic_DNA"/>
</dbReference>
<keyword evidence="1 4" id="KW-0378">Hydrolase</keyword>
<evidence type="ECO:0000313" key="5">
    <source>
        <dbReference type="Proteomes" id="UP000584867"/>
    </source>
</evidence>
<feature type="chain" id="PRO_5030813563" evidence="3">
    <location>
        <begin position="20"/>
        <end position="557"/>
    </location>
</feature>
<dbReference type="PANTHER" id="PTHR23403">
    <property type="entry name" value="TREHALASE"/>
    <property type="match status" value="1"/>
</dbReference>
<protein>
    <submittedName>
        <fullName evidence="4">Alpha,alpha-trehalase</fullName>
        <ecNumber evidence="4">3.2.1.28</ecNumber>
    </submittedName>
</protein>
<dbReference type="GO" id="GO:0004555">
    <property type="term" value="F:alpha,alpha-trehalase activity"/>
    <property type="evidence" value="ECO:0007669"/>
    <property type="project" value="UniProtKB-EC"/>
</dbReference>
<dbReference type="PROSITE" id="PS00927">
    <property type="entry name" value="TREHALASE_1"/>
    <property type="match status" value="1"/>
</dbReference>
<proteinExistence type="predicted"/>
<dbReference type="PROSITE" id="PS00928">
    <property type="entry name" value="TREHALASE_2"/>
    <property type="match status" value="1"/>
</dbReference>
<dbReference type="PANTHER" id="PTHR23403:SF6">
    <property type="entry name" value="CYTOSOLIC NEUTRAL TREHALASE-RELATED"/>
    <property type="match status" value="1"/>
</dbReference>
<sequence>MRLSRLHTLAALLFAFVLAAPQHEIAAQAISGTSPQNAPQNARIRSYIANGWETLSRSMSDCSSVVDAKVKTVPVMYLPADMPIPAAVAAMQQKCHVEVRHLPRAIHGIGEVRPAELPVEGLLYLPNRYVVPGGRFNEMYGWDSYFILLGLLHDGHSDLARGMVENFFFEIENYGAILNANRTYFFTRSQPPFLSSMIREVYEHPASGTAPDLKWLARAYGFAQRDYALWTSPQHKAGTTGLARYHDLGEGPVPEMSDDSSYYPDVIRWLLAHPKDHPEYLVDGAEDPTPAQAATLARTSCDVHISHVCAQAVVAGHRLSADFYRGDRAMRESGFDSSFRFGPFSGSTAHFAPVCLNSLLFRYEQDMAHFATLLGRPREAAEWTRRANARHHAIDRYLWDSDAGLYFDYDYTTGQRSSYHYISTFYPLWAGAASPTQAAAVHQHLSLFEHPGGLAMSDSASGVQWDLPFGWAPTTWLAVSGLEHNGFHEDARRIAQSFSATVLDNFLHDGTIREKYNVVSGSANVKVAAGYKSNVIGFGWTNGVYLELQDLLAAPAH</sequence>
<evidence type="ECO:0000256" key="3">
    <source>
        <dbReference type="SAM" id="SignalP"/>
    </source>
</evidence>
<organism evidence="4 5">
    <name type="scientific">Granulicella mallensis</name>
    <dbReference type="NCBI Taxonomy" id="940614"/>
    <lineage>
        <taxon>Bacteria</taxon>
        <taxon>Pseudomonadati</taxon>
        <taxon>Acidobacteriota</taxon>
        <taxon>Terriglobia</taxon>
        <taxon>Terriglobales</taxon>
        <taxon>Acidobacteriaceae</taxon>
        <taxon>Granulicella</taxon>
    </lineage>
</organism>
<dbReference type="InterPro" id="IPR008928">
    <property type="entry name" value="6-hairpin_glycosidase_sf"/>
</dbReference>
<dbReference type="GO" id="GO:0005993">
    <property type="term" value="P:trehalose catabolic process"/>
    <property type="evidence" value="ECO:0007669"/>
    <property type="project" value="TreeGrafter"/>
</dbReference>
<dbReference type="PRINTS" id="PR00744">
    <property type="entry name" value="GLHYDRLASE37"/>
</dbReference>
<comment type="caution">
    <text evidence="4">The sequence shown here is derived from an EMBL/GenBank/DDBJ whole genome shotgun (WGS) entry which is preliminary data.</text>
</comment>
<evidence type="ECO:0000313" key="4">
    <source>
        <dbReference type="EMBL" id="MBB5065948.1"/>
    </source>
</evidence>
<dbReference type="AlphaFoldDB" id="A0A7W7ZTR2"/>
<reference evidence="4 5" key="1">
    <citation type="submission" date="2020-08" db="EMBL/GenBank/DDBJ databases">
        <title>Genomic Encyclopedia of Type Strains, Phase IV (KMG-V): Genome sequencing to study the core and pangenomes of soil and plant-associated prokaryotes.</title>
        <authorList>
            <person name="Whitman W."/>
        </authorList>
    </citation>
    <scope>NUCLEOTIDE SEQUENCE [LARGE SCALE GENOMIC DNA]</scope>
    <source>
        <strain evidence="4 5">X5P3</strain>
    </source>
</reference>
<dbReference type="Pfam" id="PF01204">
    <property type="entry name" value="Trehalase"/>
    <property type="match status" value="1"/>
</dbReference>
<evidence type="ECO:0000256" key="2">
    <source>
        <dbReference type="ARBA" id="ARBA00023295"/>
    </source>
</evidence>
<dbReference type="InterPro" id="IPR012341">
    <property type="entry name" value="6hp_glycosidase-like_sf"/>
</dbReference>
<keyword evidence="2 4" id="KW-0326">Glycosidase</keyword>
<evidence type="ECO:0000256" key="1">
    <source>
        <dbReference type="ARBA" id="ARBA00022801"/>
    </source>
</evidence>
<dbReference type="RefSeq" id="WP_184259073.1">
    <property type="nucleotide sequence ID" value="NZ_JACHIO010000021.1"/>
</dbReference>
<name>A0A7W7ZTR2_9BACT</name>
<dbReference type="InterPro" id="IPR001661">
    <property type="entry name" value="Glyco_hydro_37"/>
</dbReference>
<gene>
    <name evidence="4" type="ORF">HDF15_004318</name>
</gene>
<accession>A0A7W7ZTR2</accession>
<dbReference type="SUPFAM" id="SSF48208">
    <property type="entry name" value="Six-hairpin glycosidases"/>
    <property type="match status" value="1"/>
</dbReference>
<dbReference type="Gene3D" id="1.50.10.10">
    <property type="match status" value="1"/>
</dbReference>
<dbReference type="InterPro" id="IPR018232">
    <property type="entry name" value="Glyco_hydro_37_CS"/>
</dbReference>
<dbReference type="Proteomes" id="UP000584867">
    <property type="component" value="Unassembled WGS sequence"/>
</dbReference>
<keyword evidence="3" id="KW-0732">Signal</keyword>